<keyword evidence="3" id="KW-0812">Transmembrane</keyword>
<feature type="non-terminal residue" evidence="5">
    <location>
        <position position="143"/>
    </location>
</feature>
<keyword evidence="1" id="KW-1015">Disulfide bond</keyword>
<keyword evidence="6" id="KW-1185">Reference proteome</keyword>
<dbReference type="InterPro" id="IPR051755">
    <property type="entry name" value="Ig-like_CS_Receptor"/>
</dbReference>
<dbReference type="EMBL" id="WBNJ01000574">
    <property type="protein sequence ID" value="NXD86449.1"/>
    <property type="molecule type" value="Genomic_DNA"/>
</dbReference>
<feature type="non-terminal residue" evidence="5">
    <location>
        <position position="1"/>
    </location>
</feature>
<proteinExistence type="predicted"/>
<reference evidence="5" key="1">
    <citation type="submission" date="2019-09" db="EMBL/GenBank/DDBJ databases">
        <title>Bird 10,000 Genomes (B10K) Project - Family phase.</title>
        <authorList>
            <person name="Zhang G."/>
        </authorList>
    </citation>
    <scope>NUCLEOTIDE SEQUENCE</scope>
    <source>
        <strain evidence="5">B10K-DU-024-03</strain>
        <tissue evidence="5">Muscle</tissue>
    </source>
</reference>
<evidence type="ECO:0000256" key="3">
    <source>
        <dbReference type="SAM" id="Phobius"/>
    </source>
</evidence>
<sequence length="143" mass="15715">VSPSVRVVADSQSSIKLNATVNLSCHVDEFYPGDVAVIWLERRVEIKVKNSSRPQEMPGGLFKLTSQVEVQATEEKNGSEFTCRVLHSGQDPISAKTTLWISVPAKEGSSDCLLSNPGLWLGILLEKGLLGGLLLFLFYRLRT</sequence>
<dbReference type="AlphaFoldDB" id="A0A851ZBD4"/>
<keyword evidence="3" id="KW-1133">Transmembrane helix</keyword>
<evidence type="ECO:0000256" key="2">
    <source>
        <dbReference type="ARBA" id="ARBA00023180"/>
    </source>
</evidence>
<dbReference type="PANTHER" id="PTHR19971">
    <property type="entry name" value="SIGNAL-REGULATORY PROTEIN BETA"/>
    <property type="match status" value="1"/>
</dbReference>
<comment type="caution">
    <text evidence="5">The sequence shown here is derived from an EMBL/GenBank/DDBJ whole genome shotgun (WGS) entry which is preliminary data.</text>
</comment>
<dbReference type="SMART" id="SM00407">
    <property type="entry name" value="IGc1"/>
    <property type="match status" value="1"/>
</dbReference>
<dbReference type="InterPro" id="IPR007110">
    <property type="entry name" value="Ig-like_dom"/>
</dbReference>
<accession>A0A851ZBD4</accession>
<name>A0A851ZBD4_9AVES</name>
<dbReference type="InterPro" id="IPR013783">
    <property type="entry name" value="Ig-like_fold"/>
</dbReference>
<keyword evidence="3" id="KW-0472">Membrane</keyword>
<gene>
    <name evidence="5" type="primary">Sirpg</name>
    <name evidence="5" type="ORF">HALSEN_R04829</name>
</gene>
<dbReference type="Proteomes" id="UP000648918">
    <property type="component" value="Unassembled WGS sequence"/>
</dbReference>
<evidence type="ECO:0000259" key="4">
    <source>
        <dbReference type="PROSITE" id="PS50835"/>
    </source>
</evidence>
<dbReference type="Pfam" id="PF07654">
    <property type="entry name" value="C1-set"/>
    <property type="match status" value="1"/>
</dbReference>
<keyword evidence="2" id="KW-0325">Glycoprotein</keyword>
<feature type="transmembrane region" description="Helical" evidence="3">
    <location>
        <begin position="119"/>
        <end position="139"/>
    </location>
</feature>
<dbReference type="InterPro" id="IPR036179">
    <property type="entry name" value="Ig-like_dom_sf"/>
</dbReference>
<evidence type="ECO:0000256" key="1">
    <source>
        <dbReference type="ARBA" id="ARBA00023157"/>
    </source>
</evidence>
<dbReference type="PROSITE" id="PS50835">
    <property type="entry name" value="IG_LIKE"/>
    <property type="match status" value="1"/>
</dbReference>
<evidence type="ECO:0000313" key="6">
    <source>
        <dbReference type="Proteomes" id="UP000648918"/>
    </source>
</evidence>
<dbReference type="SUPFAM" id="SSF48726">
    <property type="entry name" value="Immunoglobulin"/>
    <property type="match status" value="1"/>
</dbReference>
<protein>
    <submittedName>
        <fullName evidence="5">SIRPG protein</fullName>
    </submittedName>
</protein>
<evidence type="ECO:0000313" key="5">
    <source>
        <dbReference type="EMBL" id="NXD86449.1"/>
    </source>
</evidence>
<organism evidence="5 6">
    <name type="scientific">Halcyon senegalensis</name>
    <dbReference type="NCBI Taxonomy" id="342381"/>
    <lineage>
        <taxon>Eukaryota</taxon>
        <taxon>Metazoa</taxon>
        <taxon>Chordata</taxon>
        <taxon>Craniata</taxon>
        <taxon>Vertebrata</taxon>
        <taxon>Euteleostomi</taxon>
        <taxon>Archelosauria</taxon>
        <taxon>Archosauria</taxon>
        <taxon>Dinosauria</taxon>
        <taxon>Saurischia</taxon>
        <taxon>Theropoda</taxon>
        <taxon>Coelurosauria</taxon>
        <taxon>Aves</taxon>
        <taxon>Neognathae</taxon>
        <taxon>Neoaves</taxon>
        <taxon>Telluraves</taxon>
        <taxon>Coraciimorphae</taxon>
        <taxon>Coraciiformes</taxon>
        <taxon>Alcedinidae</taxon>
        <taxon>Halcyon</taxon>
    </lineage>
</organism>
<feature type="domain" description="Ig-like" evidence="4">
    <location>
        <begin position="3"/>
        <end position="94"/>
    </location>
</feature>
<dbReference type="Gene3D" id="2.60.40.10">
    <property type="entry name" value="Immunoglobulins"/>
    <property type="match status" value="1"/>
</dbReference>
<dbReference type="OrthoDB" id="6370831at2759"/>
<dbReference type="InterPro" id="IPR003597">
    <property type="entry name" value="Ig_C1-set"/>
</dbReference>